<dbReference type="Proteomes" id="UP000053831">
    <property type="component" value="Unassembled WGS sequence"/>
</dbReference>
<feature type="domain" description="Methyltransferase" evidence="2">
    <location>
        <begin position="142"/>
        <end position="365"/>
    </location>
</feature>
<dbReference type="PANTHER" id="PTHR12496:SF0">
    <property type="entry name" value="METHYLTRANSFERASE DOMAIN-CONTAINING PROTEIN"/>
    <property type="match status" value="1"/>
</dbReference>
<evidence type="ECO:0000259" key="2">
    <source>
        <dbReference type="Pfam" id="PF13679"/>
    </source>
</evidence>
<reference evidence="3 4" key="1">
    <citation type="submission" date="2015-07" db="EMBL/GenBank/DDBJ databases">
        <title>The genome of the fungus Escovopsis weberi, a specialized disease agent of ant agriculture.</title>
        <authorList>
            <person name="de Man T.J."/>
            <person name="Stajich J.E."/>
            <person name="Kubicek C.P."/>
            <person name="Chenthamara K."/>
            <person name="Atanasova L."/>
            <person name="Druzhinina I.S."/>
            <person name="Birnbaum S."/>
            <person name="Barribeau S.M."/>
            <person name="Teiling C."/>
            <person name="Suen G."/>
            <person name="Currie C."/>
            <person name="Gerardo N.M."/>
        </authorList>
    </citation>
    <scope>NUCLEOTIDE SEQUENCE [LARGE SCALE GENOMIC DNA]</scope>
</reference>
<dbReference type="EMBL" id="LGSR01000020">
    <property type="protein sequence ID" value="KOS18924.1"/>
    <property type="molecule type" value="Genomic_DNA"/>
</dbReference>
<comment type="caution">
    <text evidence="3">The sequence shown here is derived from an EMBL/GenBank/DDBJ whole genome shotgun (WGS) entry which is preliminary data.</text>
</comment>
<evidence type="ECO:0000313" key="4">
    <source>
        <dbReference type="Proteomes" id="UP000053831"/>
    </source>
</evidence>
<organism evidence="3 4">
    <name type="scientific">Escovopsis weberi</name>
    <dbReference type="NCBI Taxonomy" id="150374"/>
    <lineage>
        <taxon>Eukaryota</taxon>
        <taxon>Fungi</taxon>
        <taxon>Dikarya</taxon>
        <taxon>Ascomycota</taxon>
        <taxon>Pezizomycotina</taxon>
        <taxon>Sordariomycetes</taxon>
        <taxon>Hypocreomycetidae</taxon>
        <taxon>Hypocreales</taxon>
        <taxon>Hypocreaceae</taxon>
        <taxon>Escovopsis</taxon>
    </lineage>
</organism>
<dbReference type="GO" id="GO:0008168">
    <property type="term" value="F:methyltransferase activity"/>
    <property type="evidence" value="ECO:0007669"/>
    <property type="project" value="UniProtKB-KW"/>
</dbReference>
<keyword evidence="3" id="KW-0489">Methyltransferase</keyword>
<name>A0A0M8N1Z1_ESCWE</name>
<feature type="compositionally biased region" description="Basic and acidic residues" evidence="1">
    <location>
        <begin position="377"/>
        <end position="388"/>
    </location>
</feature>
<evidence type="ECO:0000313" key="3">
    <source>
        <dbReference type="EMBL" id="KOS18924.1"/>
    </source>
</evidence>
<feature type="compositionally biased region" description="Basic and acidic residues" evidence="1">
    <location>
        <begin position="421"/>
        <end position="430"/>
    </location>
</feature>
<dbReference type="GO" id="GO:0032259">
    <property type="term" value="P:methylation"/>
    <property type="evidence" value="ECO:0007669"/>
    <property type="project" value="UniProtKB-KW"/>
</dbReference>
<dbReference type="STRING" id="150374.A0A0M8N1Z1"/>
<dbReference type="InterPro" id="IPR052220">
    <property type="entry name" value="METTL25"/>
</dbReference>
<feature type="compositionally biased region" description="Acidic residues" evidence="1">
    <location>
        <begin position="310"/>
        <end position="319"/>
    </location>
</feature>
<accession>A0A0M8N1Z1</accession>
<proteinExistence type="predicted"/>
<feature type="region of interest" description="Disordered" evidence="1">
    <location>
        <begin position="371"/>
        <end position="430"/>
    </location>
</feature>
<sequence>MIPHRELPCSEEFSSPEEYVEELLAFSRSTPLFQMLCGGVHILDFFTTEPGIFRAALPQEWHAFLLSYDIMKLLDLFLRDDLDDLEALGAHDGPPVPESLIAYARLLRRFSLRRDFAPGAGRQGCSKLPPLPRTVAVGMKPKKVHEVVHFADYVERLSGEVARATGRPISHFVDFGSGQNYLGRALASEPYNRHVVAVEGRENNVSAARWYDVKSGLAVRPRAMRNKKMWTRALETLGPEERKDPARVAAAVARVEGAEQYDFRPVNVADAEYPADSGNGVIQYIAGRLDSGDLSGVIAGIERGQGGGEGEGEDEEDEKEQALRLMAVSIHSCGNLSHFGIRSLVLNPDIRAVAIVGCCYNLMTERLGPPTYKHKHGSGDGHDDHEDGSGSGNAQEEEEGEEGEHRHTLLRASLQPLNGRVVRESERRDPEGFPMSARFCGYRGGMRLNITARMMACQAPDNWTCAESEGFFTRHFFRAVLQRIFLDRGVVSHVWHDGADATKTGTGTGTGTGTETRTRTRTPFNTSTNPVVIGSLRKRCYGSIKDYVRGAVEKLTTSTEFKQYAEVMRDKMGGITDEEIERYEAEYLPRRKELCVIWSLMALSARVVESLIVADRWAYLKEQAEVERAWVETVFDHGESPRNLVVVGIKKEERA</sequence>
<dbReference type="InterPro" id="IPR025714">
    <property type="entry name" value="Methyltranfer_dom"/>
</dbReference>
<gene>
    <name evidence="3" type="ORF">ESCO_000616</name>
</gene>
<dbReference type="Pfam" id="PF13679">
    <property type="entry name" value="Methyltransf_32"/>
    <property type="match status" value="1"/>
</dbReference>
<keyword evidence="4" id="KW-1185">Reference proteome</keyword>
<dbReference type="AlphaFoldDB" id="A0A0M8N1Z1"/>
<feature type="region of interest" description="Disordered" evidence="1">
    <location>
        <begin position="501"/>
        <end position="525"/>
    </location>
</feature>
<keyword evidence="3" id="KW-0808">Transferase</keyword>
<dbReference type="OrthoDB" id="10258156at2759"/>
<feature type="region of interest" description="Disordered" evidence="1">
    <location>
        <begin position="298"/>
        <end position="320"/>
    </location>
</feature>
<evidence type="ECO:0000256" key="1">
    <source>
        <dbReference type="SAM" id="MobiDB-lite"/>
    </source>
</evidence>
<dbReference type="PANTHER" id="PTHR12496">
    <property type="entry name" value="CGI-41 METHYLTRANSFERASE"/>
    <property type="match status" value="1"/>
</dbReference>
<protein>
    <submittedName>
        <fullName evidence="3">Methyltransferase-like protein 25</fullName>
    </submittedName>
</protein>